<dbReference type="PANTHER" id="PTHR37423">
    <property type="entry name" value="SOLUBLE LYTIC MUREIN TRANSGLYCOSYLASE-RELATED"/>
    <property type="match status" value="1"/>
</dbReference>
<evidence type="ECO:0000259" key="2">
    <source>
        <dbReference type="Pfam" id="PF01464"/>
    </source>
</evidence>
<gene>
    <name evidence="3" type="ORF">KTQ36_07610</name>
</gene>
<comment type="caution">
    <text evidence="3">The sequence shown here is derived from an EMBL/GenBank/DDBJ whole genome shotgun (WGS) entry which is preliminary data.</text>
</comment>
<dbReference type="InterPro" id="IPR008258">
    <property type="entry name" value="Transglycosylase_SLT_dom_1"/>
</dbReference>
<feature type="chain" id="PRO_5045718486" evidence="1">
    <location>
        <begin position="19"/>
        <end position="573"/>
    </location>
</feature>
<dbReference type="Proteomes" id="UP000698028">
    <property type="component" value="Unassembled WGS sequence"/>
</dbReference>
<evidence type="ECO:0000313" key="4">
    <source>
        <dbReference type="Proteomes" id="UP000698028"/>
    </source>
</evidence>
<keyword evidence="1" id="KW-0732">Signal</keyword>
<evidence type="ECO:0000256" key="1">
    <source>
        <dbReference type="SAM" id="SignalP"/>
    </source>
</evidence>
<dbReference type="CDD" id="cd13401">
    <property type="entry name" value="Slt70-like"/>
    <property type="match status" value="1"/>
</dbReference>
<accession>A0ABS6V717</accession>
<name>A0ABS6V717_9SPHN</name>
<evidence type="ECO:0000313" key="3">
    <source>
        <dbReference type="EMBL" id="MBW0145160.1"/>
    </source>
</evidence>
<dbReference type="EMBL" id="JAHVAH010000001">
    <property type="protein sequence ID" value="MBW0145160.1"/>
    <property type="molecule type" value="Genomic_DNA"/>
</dbReference>
<organism evidence="3 4">
    <name type="scientific">Sphingomicrobium clamense</name>
    <dbReference type="NCBI Taxonomy" id="2851013"/>
    <lineage>
        <taxon>Bacteria</taxon>
        <taxon>Pseudomonadati</taxon>
        <taxon>Pseudomonadota</taxon>
        <taxon>Alphaproteobacteria</taxon>
        <taxon>Sphingomonadales</taxon>
        <taxon>Sphingomonadaceae</taxon>
        <taxon>Sphingomicrobium</taxon>
    </lineage>
</organism>
<dbReference type="Pfam" id="PF01464">
    <property type="entry name" value="SLT"/>
    <property type="match status" value="1"/>
</dbReference>
<dbReference type="PANTHER" id="PTHR37423:SF2">
    <property type="entry name" value="MEMBRANE-BOUND LYTIC MUREIN TRANSGLYCOSYLASE C"/>
    <property type="match status" value="1"/>
</dbReference>
<reference evidence="3 4" key="1">
    <citation type="submission" date="2021-07" db="EMBL/GenBank/DDBJ databases">
        <title>The draft genome sequence of Sphingomicrobium sp. B8.</title>
        <authorList>
            <person name="Mu L."/>
        </authorList>
    </citation>
    <scope>NUCLEOTIDE SEQUENCE [LARGE SCALE GENOMIC DNA]</scope>
    <source>
        <strain evidence="3 4">B8</strain>
    </source>
</reference>
<sequence length="573" mass="63488">MIRFALAGVAFLASPAYAQDPLAPLPRVQESVADPRVQVQTDWNALLSAIEWKRWDEARTRLQAANPADPMWAVAASELYLAADSPRVEGNEIAYLLGLAPDLPDAAQLARLAERRGMSNLPVAGQYRMRTLGSAPRRQRGRSVDDPIANTLRDALAPYIDVNDAAAAESLYRSGLREGLRGDAQSEIAYRVAWIYYLVGNDQQARAIAAEGRAASRGDWHARSAWVEGLASWRLRDCNAASSAFRAAALSTQDRELAAGGHYWSARAEQQCRRPHEVQARMRAAAADAETFYGQVARETLGMTLKPVERIEAPSERDMADVSRKPNVIRAQRLAALGRTQQAETYLKHEATVGDPRLHGALIEMAKRLQLGGAQYWLATNGPRGAAADVDDRYPAPAWRPDNGWRIDPYMAFAHIIQESDFRPYVVSPADAVGLMQVRPGTARDEARRRGQPAPSVADLKRPEVNLDHGQAFIELMRSNGATRDELLRVIASYNAGPVPVQRWANINDMNDPLLWMESLSYWETRHYIPAVLRNYFMYHALVGSRAPALRDLAQHRTPRYPVCGTAGVACSR</sequence>
<feature type="domain" description="Transglycosylase SLT" evidence="2">
    <location>
        <begin position="405"/>
        <end position="508"/>
    </location>
</feature>
<proteinExistence type="predicted"/>
<keyword evidence="4" id="KW-1185">Reference proteome</keyword>
<dbReference type="RefSeq" id="WP_218633089.1">
    <property type="nucleotide sequence ID" value="NZ_JAHVAH010000001.1"/>
</dbReference>
<feature type="signal peptide" evidence="1">
    <location>
        <begin position="1"/>
        <end position="18"/>
    </location>
</feature>
<protein>
    <submittedName>
        <fullName evidence="3">Lytic transglycosylase domain-containing protein</fullName>
    </submittedName>
</protein>